<proteinExistence type="predicted"/>
<dbReference type="GO" id="GO:0005654">
    <property type="term" value="C:nucleoplasm"/>
    <property type="evidence" value="ECO:0007669"/>
    <property type="project" value="TreeGrafter"/>
</dbReference>
<dbReference type="PANTHER" id="PTHR16477">
    <property type="entry name" value="COILED-COIL DOMAIN-CONTAINING PROTEIN 106"/>
    <property type="match status" value="1"/>
</dbReference>
<keyword evidence="3" id="KW-1185">Reference proteome</keyword>
<reference evidence="2 3" key="1">
    <citation type="submission" date="2024-05" db="EMBL/GenBank/DDBJ databases">
        <title>A high-quality chromosomal-level genome assembly of Topmouth culter (Culter alburnus).</title>
        <authorList>
            <person name="Zhao H."/>
        </authorList>
    </citation>
    <scope>NUCLEOTIDE SEQUENCE [LARGE SCALE GENOMIC DNA]</scope>
    <source>
        <strain evidence="2">CATC2023</strain>
        <tissue evidence="2">Muscle</tissue>
    </source>
</reference>
<comment type="caution">
    <text evidence="2">The sequence shown here is derived from an EMBL/GenBank/DDBJ whole genome shotgun (WGS) entry which is preliminary data.</text>
</comment>
<dbReference type="AlphaFoldDB" id="A0AAW1ZLX7"/>
<evidence type="ECO:0000313" key="2">
    <source>
        <dbReference type="EMBL" id="KAK9962346.1"/>
    </source>
</evidence>
<dbReference type="InterPro" id="IPR031591">
    <property type="entry name" value="CCDC106"/>
</dbReference>
<organism evidence="2 3">
    <name type="scientific">Culter alburnus</name>
    <name type="common">Topmouth culter</name>
    <dbReference type="NCBI Taxonomy" id="194366"/>
    <lineage>
        <taxon>Eukaryota</taxon>
        <taxon>Metazoa</taxon>
        <taxon>Chordata</taxon>
        <taxon>Craniata</taxon>
        <taxon>Vertebrata</taxon>
        <taxon>Euteleostomi</taxon>
        <taxon>Actinopterygii</taxon>
        <taxon>Neopterygii</taxon>
        <taxon>Teleostei</taxon>
        <taxon>Ostariophysi</taxon>
        <taxon>Cypriniformes</taxon>
        <taxon>Xenocyprididae</taxon>
        <taxon>Xenocypridinae</taxon>
        <taxon>Culter</taxon>
    </lineage>
</organism>
<dbReference type="Pfam" id="PF15794">
    <property type="entry name" value="CCDC106"/>
    <property type="match status" value="1"/>
</dbReference>
<dbReference type="Proteomes" id="UP001479290">
    <property type="component" value="Unassembled WGS sequence"/>
</dbReference>
<feature type="region of interest" description="Disordered" evidence="1">
    <location>
        <begin position="1"/>
        <end position="53"/>
    </location>
</feature>
<gene>
    <name evidence="2" type="ORF">ABG768_007716</name>
</gene>
<dbReference type="PANTHER" id="PTHR16477:SF5">
    <property type="entry name" value="COILED-COIL DOMAIN-CONTAINING PROTEIN 106-RELATED"/>
    <property type="match status" value="1"/>
</dbReference>
<evidence type="ECO:0000256" key="1">
    <source>
        <dbReference type="SAM" id="MobiDB-lite"/>
    </source>
</evidence>
<name>A0AAW1ZLX7_CULAL</name>
<evidence type="ECO:0000313" key="3">
    <source>
        <dbReference type="Proteomes" id="UP001479290"/>
    </source>
</evidence>
<feature type="compositionally biased region" description="Polar residues" evidence="1">
    <location>
        <begin position="28"/>
        <end position="37"/>
    </location>
</feature>
<dbReference type="EMBL" id="JAWDJR010000015">
    <property type="protein sequence ID" value="KAK9962346.1"/>
    <property type="molecule type" value="Genomic_DNA"/>
</dbReference>
<protein>
    <submittedName>
        <fullName evidence="2">Uncharacterized protein</fullName>
    </submittedName>
</protein>
<sequence>MALHGGAISDFDTTSPKRKLKLQHKQQESIQESSNDATPKDLEENEPSLPSCSSQCYDTIKGPEEVISRYHQVLKTFRKVRTMSEAFHRHNVDRGTIAATAPIAELQIADPKTAPWCSIQL</sequence>
<accession>A0AAW1ZLX7</accession>